<sequence>MKLLNRKQALLSLFIAASLGGAVVADAVAQSDRSSERASRKSKSSGKAEELYPQSTRAAPTIKPSSKLGSKLQKLIETFNKGEDFPAVRTQADEILANGSANEADKALASQLAAQAAYNMDDTAAAKKYLQQAIGLNALDNNGQFQSMLMLAQLQTQDDQQAEGLATLDKYLEESKSQRPEDLILKGQALYQAERYKEAIPVLKQAIAASPEPKDTWNQLLMASYAEAGQTGEAVAAAEALAAKTPNDKKAQLNLASMYMQADQMDKAAAVMDKLRAAGQLTEEKEYKQLYSIYANTENKEKDVIAVINEGMQRGILKPDYQTYLALAQSYYYSEDVPKAIENWQKAAPLSKDGETYLNLAKVLHSEGRIPEAKQAAQQAIAKGVKKPDDAKKIINLK</sequence>
<protein>
    <submittedName>
        <fullName evidence="4">Uncharacterized protein</fullName>
    </submittedName>
</protein>
<name>A0A2S6Z0Q8_9XANT</name>
<feature type="chain" id="PRO_5015496986" evidence="3">
    <location>
        <begin position="28"/>
        <end position="398"/>
    </location>
</feature>
<dbReference type="PANTHER" id="PTHR47934:SF6">
    <property type="entry name" value="MITOCHONDRIAL GROUP I INTRON SPLICING FACTOR CCM1-RELATED"/>
    <property type="match status" value="1"/>
</dbReference>
<evidence type="ECO:0000256" key="3">
    <source>
        <dbReference type="SAM" id="SignalP"/>
    </source>
</evidence>
<dbReference type="AlphaFoldDB" id="A0A2S6Z0Q8"/>
<dbReference type="GO" id="GO:0007005">
    <property type="term" value="P:mitochondrion organization"/>
    <property type="evidence" value="ECO:0007669"/>
    <property type="project" value="TreeGrafter"/>
</dbReference>
<dbReference type="Proteomes" id="UP000238270">
    <property type="component" value="Unassembled WGS sequence"/>
</dbReference>
<dbReference type="GO" id="GO:0006396">
    <property type="term" value="P:RNA processing"/>
    <property type="evidence" value="ECO:0007669"/>
    <property type="project" value="TreeGrafter"/>
</dbReference>
<dbReference type="Pfam" id="PF13432">
    <property type="entry name" value="TPR_16"/>
    <property type="match status" value="2"/>
</dbReference>
<accession>A0A2S6Z0Q8</accession>
<feature type="repeat" description="TPR" evidence="1">
    <location>
        <begin position="180"/>
        <end position="213"/>
    </location>
</feature>
<dbReference type="PANTHER" id="PTHR47934">
    <property type="entry name" value="PENTATRICOPEPTIDE REPEAT-CONTAINING PROTEIN PET309, MITOCHONDRIAL"/>
    <property type="match status" value="1"/>
</dbReference>
<feature type="compositionally biased region" description="Polar residues" evidence="2">
    <location>
        <begin position="53"/>
        <end position="65"/>
    </location>
</feature>
<reference evidence="4 5" key="1">
    <citation type="submission" date="2016-08" db="EMBL/GenBank/DDBJ databases">
        <title>Evolution of the type three secretion system and type three effector repertoires in Xanthomonas.</title>
        <authorList>
            <person name="Merda D."/>
            <person name="Briand M."/>
            <person name="Bosis E."/>
            <person name="Rousseau C."/>
            <person name="Portier P."/>
            <person name="Jacques M.-A."/>
            <person name="Fischer-Le Saux M."/>
        </authorList>
    </citation>
    <scope>NUCLEOTIDE SEQUENCE [LARGE SCALE GENOMIC DNA]</scope>
    <source>
        <strain evidence="4 5">CFBP 3122</strain>
    </source>
</reference>
<proteinExistence type="predicted"/>
<evidence type="ECO:0000256" key="1">
    <source>
        <dbReference type="PROSITE-ProRule" id="PRU00339"/>
    </source>
</evidence>
<feature type="signal peptide" evidence="3">
    <location>
        <begin position="1"/>
        <end position="27"/>
    </location>
</feature>
<dbReference type="EMBL" id="MIGV01000029">
    <property type="protein sequence ID" value="PPT74188.1"/>
    <property type="molecule type" value="Genomic_DNA"/>
</dbReference>
<evidence type="ECO:0000313" key="4">
    <source>
        <dbReference type="EMBL" id="PPT74188.1"/>
    </source>
</evidence>
<dbReference type="Pfam" id="PF13181">
    <property type="entry name" value="TPR_8"/>
    <property type="match status" value="1"/>
</dbReference>
<dbReference type="GO" id="GO:0003729">
    <property type="term" value="F:mRNA binding"/>
    <property type="evidence" value="ECO:0007669"/>
    <property type="project" value="TreeGrafter"/>
</dbReference>
<gene>
    <name evidence="4" type="ORF">XaplCFBP3122_17810</name>
</gene>
<dbReference type="InterPro" id="IPR011990">
    <property type="entry name" value="TPR-like_helical_dom_sf"/>
</dbReference>
<evidence type="ECO:0000256" key="2">
    <source>
        <dbReference type="SAM" id="MobiDB-lite"/>
    </source>
</evidence>
<dbReference type="SMART" id="SM00028">
    <property type="entry name" value="TPR"/>
    <property type="match status" value="4"/>
</dbReference>
<dbReference type="PROSITE" id="PS50005">
    <property type="entry name" value="TPR"/>
    <property type="match status" value="2"/>
</dbReference>
<dbReference type="RefSeq" id="WP_104599119.1">
    <property type="nucleotide sequence ID" value="NZ_MIGV01000029.1"/>
</dbReference>
<dbReference type="InterPro" id="IPR051114">
    <property type="entry name" value="Mito_RNA_Proc_CCM1"/>
</dbReference>
<organism evidence="4 5">
    <name type="scientific">Xanthomonas arboricola pv. populi</name>
    <dbReference type="NCBI Taxonomy" id="487823"/>
    <lineage>
        <taxon>Bacteria</taxon>
        <taxon>Pseudomonadati</taxon>
        <taxon>Pseudomonadota</taxon>
        <taxon>Gammaproteobacteria</taxon>
        <taxon>Lysobacterales</taxon>
        <taxon>Lysobacteraceae</taxon>
        <taxon>Xanthomonas</taxon>
    </lineage>
</organism>
<dbReference type="Gene3D" id="1.25.40.10">
    <property type="entry name" value="Tetratricopeptide repeat domain"/>
    <property type="match status" value="3"/>
</dbReference>
<keyword evidence="1" id="KW-0802">TPR repeat</keyword>
<keyword evidence="3" id="KW-0732">Signal</keyword>
<dbReference type="Pfam" id="PF14559">
    <property type="entry name" value="TPR_19"/>
    <property type="match status" value="1"/>
</dbReference>
<comment type="caution">
    <text evidence="4">The sequence shown here is derived from an EMBL/GenBank/DDBJ whole genome shotgun (WGS) entry which is preliminary data.</text>
</comment>
<feature type="region of interest" description="Disordered" evidence="2">
    <location>
        <begin position="30"/>
        <end position="65"/>
    </location>
</feature>
<feature type="repeat" description="TPR" evidence="1">
    <location>
        <begin position="321"/>
        <end position="354"/>
    </location>
</feature>
<evidence type="ECO:0000313" key="5">
    <source>
        <dbReference type="Proteomes" id="UP000238270"/>
    </source>
</evidence>
<dbReference type="InterPro" id="IPR019734">
    <property type="entry name" value="TPR_rpt"/>
</dbReference>
<dbReference type="SUPFAM" id="SSF48452">
    <property type="entry name" value="TPR-like"/>
    <property type="match status" value="2"/>
</dbReference>